<evidence type="ECO:0000313" key="1">
    <source>
        <dbReference type="EMBL" id="EKX52124.1"/>
    </source>
</evidence>
<evidence type="ECO:0000313" key="2">
    <source>
        <dbReference type="EnsemblProtists" id="EKX52124"/>
    </source>
</evidence>
<dbReference type="AlphaFoldDB" id="L1JUX1"/>
<gene>
    <name evidence="1" type="ORF">GUITHDRAFT_102026</name>
</gene>
<dbReference type="Proteomes" id="UP000011087">
    <property type="component" value="Unassembled WGS sequence"/>
</dbReference>
<dbReference type="EnsemblProtists" id="EKX52124">
    <property type="protein sequence ID" value="EKX52124"/>
    <property type="gene ID" value="GUITHDRAFT_102026"/>
</dbReference>
<dbReference type="EMBL" id="JH992973">
    <property type="protein sequence ID" value="EKX52124.1"/>
    <property type="molecule type" value="Genomic_DNA"/>
</dbReference>
<reference evidence="2" key="3">
    <citation type="submission" date="2015-06" db="UniProtKB">
        <authorList>
            <consortium name="EnsemblProtists"/>
        </authorList>
    </citation>
    <scope>IDENTIFICATION</scope>
</reference>
<dbReference type="RefSeq" id="XP_005839104.1">
    <property type="nucleotide sequence ID" value="XM_005839047.1"/>
</dbReference>
<reference evidence="1 3" key="1">
    <citation type="journal article" date="2012" name="Nature">
        <title>Algal genomes reveal evolutionary mosaicism and the fate of nucleomorphs.</title>
        <authorList>
            <consortium name="DOE Joint Genome Institute"/>
            <person name="Curtis B.A."/>
            <person name="Tanifuji G."/>
            <person name="Burki F."/>
            <person name="Gruber A."/>
            <person name="Irimia M."/>
            <person name="Maruyama S."/>
            <person name="Arias M.C."/>
            <person name="Ball S.G."/>
            <person name="Gile G.H."/>
            <person name="Hirakawa Y."/>
            <person name="Hopkins J.F."/>
            <person name="Kuo A."/>
            <person name="Rensing S.A."/>
            <person name="Schmutz J."/>
            <person name="Symeonidi A."/>
            <person name="Elias M."/>
            <person name="Eveleigh R.J."/>
            <person name="Herman E.K."/>
            <person name="Klute M.J."/>
            <person name="Nakayama T."/>
            <person name="Obornik M."/>
            <person name="Reyes-Prieto A."/>
            <person name="Armbrust E.V."/>
            <person name="Aves S.J."/>
            <person name="Beiko R.G."/>
            <person name="Coutinho P."/>
            <person name="Dacks J.B."/>
            <person name="Durnford D.G."/>
            <person name="Fast N.M."/>
            <person name="Green B.R."/>
            <person name="Grisdale C.J."/>
            <person name="Hempel F."/>
            <person name="Henrissat B."/>
            <person name="Hoppner M.P."/>
            <person name="Ishida K."/>
            <person name="Kim E."/>
            <person name="Koreny L."/>
            <person name="Kroth P.G."/>
            <person name="Liu Y."/>
            <person name="Malik S.B."/>
            <person name="Maier U.G."/>
            <person name="McRose D."/>
            <person name="Mock T."/>
            <person name="Neilson J.A."/>
            <person name="Onodera N.T."/>
            <person name="Poole A.M."/>
            <person name="Pritham E.J."/>
            <person name="Richards T.A."/>
            <person name="Rocap G."/>
            <person name="Roy S.W."/>
            <person name="Sarai C."/>
            <person name="Schaack S."/>
            <person name="Shirato S."/>
            <person name="Slamovits C.H."/>
            <person name="Spencer D.F."/>
            <person name="Suzuki S."/>
            <person name="Worden A.Z."/>
            <person name="Zauner S."/>
            <person name="Barry K."/>
            <person name="Bell C."/>
            <person name="Bharti A.K."/>
            <person name="Crow J.A."/>
            <person name="Grimwood J."/>
            <person name="Kramer R."/>
            <person name="Lindquist E."/>
            <person name="Lucas S."/>
            <person name="Salamov A."/>
            <person name="McFadden G.I."/>
            <person name="Lane C.E."/>
            <person name="Keeling P.J."/>
            <person name="Gray M.W."/>
            <person name="Grigoriev I.V."/>
            <person name="Archibald J.M."/>
        </authorList>
    </citation>
    <scope>NUCLEOTIDE SEQUENCE</scope>
    <source>
        <strain evidence="1 3">CCMP2712</strain>
    </source>
</reference>
<proteinExistence type="predicted"/>
<dbReference type="GeneID" id="17308817"/>
<name>L1JUX1_GUITC</name>
<keyword evidence="3" id="KW-1185">Reference proteome</keyword>
<sequence>MCSAYESIECVSSLYLLVMVIFRGRSWLVLAKAVASSVVSGVDTGYAGSSGLMPQQFVSNNQPCGFICYGFGEFDGQGSGHDFSGNDWHPAFGFVNNCDGARSHSYCDYRQQ</sequence>
<organism evidence="1">
    <name type="scientific">Guillardia theta (strain CCMP2712)</name>
    <name type="common">Cryptophyte</name>
    <dbReference type="NCBI Taxonomy" id="905079"/>
    <lineage>
        <taxon>Eukaryota</taxon>
        <taxon>Cryptophyceae</taxon>
        <taxon>Pyrenomonadales</taxon>
        <taxon>Geminigeraceae</taxon>
        <taxon>Guillardia</taxon>
    </lineage>
</organism>
<dbReference type="PaxDb" id="55529-EKX52124"/>
<protein>
    <submittedName>
        <fullName evidence="1 2">Uncharacterized protein</fullName>
    </submittedName>
</protein>
<reference evidence="3" key="2">
    <citation type="submission" date="2012-11" db="EMBL/GenBank/DDBJ databases">
        <authorList>
            <person name="Kuo A."/>
            <person name="Curtis B.A."/>
            <person name="Tanifuji G."/>
            <person name="Burki F."/>
            <person name="Gruber A."/>
            <person name="Irimia M."/>
            <person name="Maruyama S."/>
            <person name="Arias M.C."/>
            <person name="Ball S.G."/>
            <person name="Gile G.H."/>
            <person name="Hirakawa Y."/>
            <person name="Hopkins J.F."/>
            <person name="Rensing S.A."/>
            <person name="Schmutz J."/>
            <person name="Symeonidi A."/>
            <person name="Elias M."/>
            <person name="Eveleigh R.J."/>
            <person name="Herman E.K."/>
            <person name="Klute M.J."/>
            <person name="Nakayama T."/>
            <person name="Obornik M."/>
            <person name="Reyes-Prieto A."/>
            <person name="Armbrust E.V."/>
            <person name="Aves S.J."/>
            <person name="Beiko R.G."/>
            <person name="Coutinho P."/>
            <person name="Dacks J.B."/>
            <person name="Durnford D.G."/>
            <person name="Fast N.M."/>
            <person name="Green B.R."/>
            <person name="Grisdale C."/>
            <person name="Hempe F."/>
            <person name="Henrissat B."/>
            <person name="Hoppner M.P."/>
            <person name="Ishida K.-I."/>
            <person name="Kim E."/>
            <person name="Koreny L."/>
            <person name="Kroth P.G."/>
            <person name="Liu Y."/>
            <person name="Malik S.-B."/>
            <person name="Maier U.G."/>
            <person name="McRose D."/>
            <person name="Mock T."/>
            <person name="Neilson J.A."/>
            <person name="Onodera N.T."/>
            <person name="Poole A.M."/>
            <person name="Pritham E.J."/>
            <person name="Richards T.A."/>
            <person name="Rocap G."/>
            <person name="Roy S.W."/>
            <person name="Sarai C."/>
            <person name="Schaack S."/>
            <person name="Shirato S."/>
            <person name="Slamovits C.H."/>
            <person name="Spencer D.F."/>
            <person name="Suzuki S."/>
            <person name="Worden A.Z."/>
            <person name="Zauner S."/>
            <person name="Barry K."/>
            <person name="Bell C."/>
            <person name="Bharti A.K."/>
            <person name="Crow J.A."/>
            <person name="Grimwood J."/>
            <person name="Kramer R."/>
            <person name="Lindquist E."/>
            <person name="Lucas S."/>
            <person name="Salamov A."/>
            <person name="McFadden G.I."/>
            <person name="Lane C.E."/>
            <person name="Keeling P.J."/>
            <person name="Gray M.W."/>
            <person name="Grigoriev I.V."/>
            <person name="Archibald J.M."/>
        </authorList>
    </citation>
    <scope>NUCLEOTIDE SEQUENCE</scope>
    <source>
        <strain evidence="3">CCMP2712</strain>
    </source>
</reference>
<dbReference type="HOGENOM" id="CLU_2150686_0_0_1"/>
<accession>L1JUX1</accession>
<evidence type="ECO:0000313" key="3">
    <source>
        <dbReference type="Proteomes" id="UP000011087"/>
    </source>
</evidence>
<dbReference type="KEGG" id="gtt:GUITHDRAFT_102026"/>